<name>A0A060BY11_9ACTN</name>
<dbReference type="SUPFAM" id="SSF75005">
    <property type="entry name" value="Arabinanase/levansucrase/invertase"/>
    <property type="match status" value="1"/>
</dbReference>
<feature type="transmembrane region" description="Helical" evidence="6">
    <location>
        <begin position="22"/>
        <end position="42"/>
    </location>
</feature>
<dbReference type="Gene3D" id="2.115.10.20">
    <property type="entry name" value="Glycosyl hydrolase domain, family 43"/>
    <property type="match status" value="1"/>
</dbReference>
<sequence length="167" mass="18126">GEPVQLTDAHRYEAAYVIHRDGWYYLMLSVIGGCCAGAASGYPVMVGRAEEPTGPFVDRDGHPLNGPTAGGTPVLAPNGNRWVSTGHNAVATDLSGQDWIVSHAIDRDEPLRRRPRERAPPGADPPGLDRRLARRQRRGGVLDGPIARSAHRRGARRRLRGDLSAWA</sequence>
<proteinExistence type="inferred from homology"/>
<dbReference type="InterPro" id="IPR023296">
    <property type="entry name" value="Glyco_hydro_beta-prop_sf"/>
</dbReference>
<evidence type="ECO:0000256" key="3">
    <source>
        <dbReference type="ARBA" id="ARBA00022801"/>
    </source>
</evidence>
<comment type="pathway">
    <text evidence="1">Glycan metabolism; L-arabinan degradation.</text>
</comment>
<reference evidence="7" key="1">
    <citation type="journal article" date="2013" name="Environ. Microbiol.">
        <title>Seasonally variable intestinal metagenomes of the red palm weevil (Rhynchophorus ferrugineus).</title>
        <authorList>
            <person name="Jia S."/>
            <person name="Zhang X."/>
            <person name="Zhang G."/>
            <person name="Yin A."/>
            <person name="Zhang S."/>
            <person name="Li F."/>
            <person name="Wang L."/>
            <person name="Zhao D."/>
            <person name="Yun Q."/>
            <person name="Tala"/>
            <person name="Wang J."/>
            <person name="Sun G."/>
            <person name="Baabdullah M."/>
            <person name="Yu X."/>
            <person name="Hu S."/>
            <person name="Al-Mssallem I.S."/>
            <person name="Yu J."/>
        </authorList>
    </citation>
    <scope>NUCLEOTIDE SEQUENCE</scope>
</reference>
<dbReference type="AlphaFoldDB" id="A0A060BY11"/>
<dbReference type="InterPro" id="IPR006710">
    <property type="entry name" value="Glyco_hydro_43"/>
</dbReference>
<keyword evidence="6" id="KW-0472">Membrane</keyword>
<feature type="compositionally biased region" description="Basic residues" evidence="5">
    <location>
        <begin position="149"/>
        <end position="159"/>
    </location>
</feature>
<feature type="non-terminal residue" evidence="7">
    <location>
        <position position="167"/>
    </location>
</feature>
<feature type="region of interest" description="Disordered" evidence="5">
    <location>
        <begin position="105"/>
        <end position="167"/>
    </location>
</feature>
<feature type="non-terminal residue" evidence="7">
    <location>
        <position position="1"/>
    </location>
</feature>
<evidence type="ECO:0000256" key="5">
    <source>
        <dbReference type="SAM" id="MobiDB-lite"/>
    </source>
</evidence>
<dbReference type="GO" id="GO:0004553">
    <property type="term" value="F:hydrolase activity, hydrolyzing O-glycosyl compounds"/>
    <property type="evidence" value="ECO:0007669"/>
    <property type="project" value="InterPro"/>
</dbReference>
<organism evidence="7">
    <name type="scientific">uncultured Micromonospora sp</name>
    <dbReference type="NCBI Taxonomy" id="429168"/>
    <lineage>
        <taxon>Bacteria</taxon>
        <taxon>Bacillati</taxon>
        <taxon>Actinomycetota</taxon>
        <taxon>Actinomycetes</taxon>
        <taxon>Micromonosporales</taxon>
        <taxon>Micromonosporaceae</taxon>
        <taxon>Micromonospora</taxon>
        <taxon>environmental samples</taxon>
    </lineage>
</organism>
<dbReference type="Pfam" id="PF04616">
    <property type="entry name" value="Glyco_hydro_43"/>
    <property type="match status" value="1"/>
</dbReference>
<evidence type="ECO:0000256" key="2">
    <source>
        <dbReference type="ARBA" id="ARBA00009865"/>
    </source>
</evidence>
<dbReference type="InterPro" id="IPR050727">
    <property type="entry name" value="GH43_arabinanases"/>
</dbReference>
<keyword evidence="3" id="KW-0378">Hydrolase</keyword>
<keyword evidence="4" id="KW-0326">Glycosidase</keyword>
<evidence type="ECO:0000256" key="4">
    <source>
        <dbReference type="ARBA" id="ARBA00023295"/>
    </source>
</evidence>
<keyword evidence="6" id="KW-1133">Transmembrane helix</keyword>
<protein>
    <submittedName>
        <fullName evidence="7">Glyco_hydro_43</fullName>
    </submittedName>
</protein>
<evidence type="ECO:0000313" key="7">
    <source>
        <dbReference type="EMBL" id="AIA85366.1"/>
    </source>
</evidence>
<keyword evidence="6" id="KW-0812">Transmembrane</keyword>
<dbReference type="GO" id="GO:0005975">
    <property type="term" value="P:carbohydrate metabolic process"/>
    <property type="evidence" value="ECO:0007669"/>
    <property type="project" value="InterPro"/>
</dbReference>
<dbReference type="PANTHER" id="PTHR43301:SF3">
    <property type="entry name" value="ARABINAN ENDO-1,5-ALPHA-L-ARABINOSIDASE A-RELATED"/>
    <property type="match status" value="1"/>
</dbReference>
<evidence type="ECO:0000256" key="6">
    <source>
        <dbReference type="SAM" id="Phobius"/>
    </source>
</evidence>
<dbReference type="PANTHER" id="PTHR43301">
    <property type="entry name" value="ARABINAN ENDO-1,5-ALPHA-L-ARABINOSIDASE"/>
    <property type="match status" value="1"/>
</dbReference>
<dbReference type="EMBL" id="KF118107">
    <property type="protein sequence ID" value="AIA85366.1"/>
    <property type="molecule type" value="Genomic_DNA"/>
</dbReference>
<evidence type="ECO:0000256" key="1">
    <source>
        <dbReference type="ARBA" id="ARBA00004834"/>
    </source>
</evidence>
<accession>A0A060BY11</accession>
<comment type="similarity">
    <text evidence="2">Belongs to the glycosyl hydrolase 43 family.</text>
</comment>